<proteinExistence type="predicted"/>
<dbReference type="Gene3D" id="3.40.50.300">
    <property type="entry name" value="P-loop containing nucleotide triphosphate hydrolases"/>
    <property type="match status" value="1"/>
</dbReference>
<dbReference type="PANTHER" id="PTHR43158">
    <property type="entry name" value="SKFA PEPTIDE EXPORT ATP-BINDING PROTEIN SKFE"/>
    <property type="match status" value="1"/>
</dbReference>
<evidence type="ECO:0000259" key="3">
    <source>
        <dbReference type="PROSITE" id="PS50893"/>
    </source>
</evidence>
<dbReference type="SMART" id="SM00382">
    <property type="entry name" value="AAA"/>
    <property type="match status" value="1"/>
</dbReference>
<dbReference type="PANTHER" id="PTHR43158:SF2">
    <property type="entry name" value="SKFA PEPTIDE EXPORT ATP-BINDING PROTEIN SKFE"/>
    <property type="match status" value="1"/>
</dbReference>
<feature type="domain" description="ABC transporter" evidence="3">
    <location>
        <begin position="5"/>
        <end position="231"/>
    </location>
</feature>
<dbReference type="InterPro" id="IPR003439">
    <property type="entry name" value="ABC_transporter-like_ATP-bd"/>
</dbReference>
<accession>A0A2T2WEJ4</accession>
<dbReference type="Pfam" id="PF00005">
    <property type="entry name" value="ABC_tran"/>
    <property type="match status" value="1"/>
</dbReference>
<keyword evidence="2" id="KW-0067">ATP-binding</keyword>
<comment type="caution">
    <text evidence="4">The sequence shown here is derived from an EMBL/GenBank/DDBJ whole genome shotgun (WGS) entry which is preliminary data.</text>
</comment>
<dbReference type="InterPro" id="IPR027417">
    <property type="entry name" value="P-loop_NTPase"/>
</dbReference>
<dbReference type="SUPFAM" id="SSF52540">
    <property type="entry name" value="P-loop containing nucleoside triphosphate hydrolases"/>
    <property type="match status" value="1"/>
</dbReference>
<reference evidence="4 5" key="1">
    <citation type="journal article" date="2014" name="BMC Genomics">
        <title>Comparison of environmental and isolate Sulfobacillus genomes reveals diverse carbon, sulfur, nitrogen, and hydrogen metabolisms.</title>
        <authorList>
            <person name="Justice N.B."/>
            <person name="Norman A."/>
            <person name="Brown C.T."/>
            <person name="Singh A."/>
            <person name="Thomas B.C."/>
            <person name="Banfield J.F."/>
        </authorList>
    </citation>
    <scope>NUCLEOTIDE SEQUENCE [LARGE SCALE GENOMIC DNA]</scope>
    <source>
        <strain evidence="4">AMDSBA3</strain>
    </source>
</reference>
<sequence length="305" mass="33642">MSQAIEIRHVTKRFNGRLALHDVDWSLEAGQIHGLIGANGAGKTTLLQLALGVLAPDQGTITVLGELSGPHNATLRQRMQYVASDQTLPRNFRVSEWLHYVSLLYQRWDARVAKRLLDAMEIGRNTPIRALSTGAQASLRLALAAAARPELLLLDEATNGLDVVVKRQVMRLLVDMAAAEGTTLVVATHAIEDVERMAETISILYRGSVVLTENLDALKGHVRRFQIVAGPQWSQEVLHHPQVADVRWQGHVGVVTIDGPPESWSERLRQAGATLVEPIDMDLADVFGIVLKREGYTRENLAWDA</sequence>
<dbReference type="InterPro" id="IPR003593">
    <property type="entry name" value="AAA+_ATPase"/>
</dbReference>
<name>A0A2T2WEJ4_9FIRM</name>
<protein>
    <recommendedName>
        <fullName evidence="3">ABC transporter domain-containing protein</fullName>
    </recommendedName>
</protein>
<evidence type="ECO:0000256" key="1">
    <source>
        <dbReference type="ARBA" id="ARBA00022741"/>
    </source>
</evidence>
<keyword evidence="1" id="KW-0547">Nucleotide-binding</keyword>
<dbReference type="GO" id="GO:0005524">
    <property type="term" value="F:ATP binding"/>
    <property type="evidence" value="ECO:0007669"/>
    <property type="project" value="UniProtKB-KW"/>
</dbReference>
<organism evidence="4 5">
    <name type="scientific">Sulfobacillus acidophilus</name>
    <dbReference type="NCBI Taxonomy" id="53633"/>
    <lineage>
        <taxon>Bacteria</taxon>
        <taxon>Bacillati</taxon>
        <taxon>Bacillota</taxon>
        <taxon>Clostridia</taxon>
        <taxon>Eubacteriales</taxon>
        <taxon>Clostridiales Family XVII. Incertae Sedis</taxon>
        <taxon>Sulfobacillus</taxon>
    </lineage>
</organism>
<evidence type="ECO:0000313" key="5">
    <source>
        <dbReference type="Proteomes" id="UP000241848"/>
    </source>
</evidence>
<evidence type="ECO:0000313" key="4">
    <source>
        <dbReference type="EMBL" id="PSR20654.1"/>
    </source>
</evidence>
<dbReference type="Proteomes" id="UP000241848">
    <property type="component" value="Unassembled WGS sequence"/>
</dbReference>
<dbReference type="GO" id="GO:0016887">
    <property type="term" value="F:ATP hydrolysis activity"/>
    <property type="evidence" value="ECO:0007669"/>
    <property type="project" value="InterPro"/>
</dbReference>
<dbReference type="EMBL" id="PXYV01000055">
    <property type="protein sequence ID" value="PSR20654.1"/>
    <property type="molecule type" value="Genomic_DNA"/>
</dbReference>
<evidence type="ECO:0000256" key="2">
    <source>
        <dbReference type="ARBA" id="ARBA00022840"/>
    </source>
</evidence>
<dbReference type="AlphaFoldDB" id="A0A2T2WEJ4"/>
<dbReference type="CDD" id="cd03230">
    <property type="entry name" value="ABC_DR_subfamily_A"/>
    <property type="match status" value="1"/>
</dbReference>
<gene>
    <name evidence="4" type="ORF">C7B45_14155</name>
</gene>
<dbReference type="PROSITE" id="PS50893">
    <property type="entry name" value="ABC_TRANSPORTER_2"/>
    <property type="match status" value="1"/>
</dbReference>